<evidence type="ECO:0000256" key="1">
    <source>
        <dbReference type="SAM" id="MobiDB-lite"/>
    </source>
</evidence>
<dbReference type="eggNOG" id="ENOG5031DJY">
    <property type="taxonomic scope" value="Bacteria"/>
</dbReference>
<gene>
    <name evidence="2" type="ordered locus">WS1620</name>
</gene>
<dbReference type="STRING" id="273121.WS1620"/>
<dbReference type="HOGENOM" id="CLU_171648_1_1_7"/>
<feature type="compositionally biased region" description="Acidic residues" evidence="1">
    <location>
        <begin position="77"/>
        <end position="89"/>
    </location>
</feature>
<dbReference type="EMBL" id="BX571661">
    <property type="protein sequence ID" value="CAE10652.1"/>
    <property type="molecule type" value="Genomic_DNA"/>
</dbReference>
<organism evidence="3">
    <name type="scientific">Wolinella succinogenes (strain ATCC 29543 / DSM 1740 / CCUG 13145 / JCM 31913 / LMG 7466 / NCTC 11488 / FDC 602W)</name>
    <name type="common">Vibrio succinogenes</name>
    <dbReference type="NCBI Taxonomy" id="273121"/>
    <lineage>
        <taxon>Bacteria</taxon>
        <taxon>Pseudomonadati</taxon>
        <taxon>Campylobacterota</taxon>
        <taxon>Epsilonproteobacteria</taxon>
        <taxon>Campylobacterales</taxon>
        <taxon>Helicobacteraceae</taxon>
        <taxon>Wolinella</taxon>
    </lineage>
</organism>
<dbReference type="AlphaFoldDB" id="Q7MR68"/>
<evidence type="ECO:0000313" key="3">
    <source>
        <dbReference type="Proteomes" id="UP000000422"/>
    </source>
</evidence>
<feature type="compositionally biased region" description="Basic and acidic residues" evidence="1">
    <location>
        <begin position="50"/>
        <end position="76"/>
    </location>
</feature>
<dbReference type="Proteomes" id="UP000000422">
    <property type="component" value="Chromosome"/>
</dbReference>
<sequence>MAVSPIGNVTYINQNMQTSSIQHANAQQRLDFQAMVNLQEMDDKLDEIEEVRPTEETEALDPDREKEKEQSAKHQEEEESEKEEPEEEAPAPPRSSHILDITV</sequence>
<proteinExistence type="predicted"/>
<accession>Q7MR68</accession>
<reference evidence="2 3" key="1">
    <citation type="journal article" date="2003" name="Proc. Natl. Acad. Sci. U.S.A.">
        <title>Complete genome sequence and analysis of Wolinella succinogenes.</title>
        <authorList>
            <person name="Baar C."/>
            <person name="Eppinger M."/>
            <person name="Raddatz G."/>
            <person name="Simon JM."/>
            <person name="Lanz C."/>
            <person name="Klimmek O."/>
            <person name="Nandakumar R."/>
            <person name="Gross R."/>
            <person name="Rosinus A."/>
            <person name="Keller H."/>
            <person name="Jagtap P."/>
            <person name="Linke B."/>
            <person name="Meyer F."/>
            <person name="Lederer H."/>
            <person name="Schuster S.C."/>
        </authorList>
    </citation>
    <scope>NUCLEOTIDE SEQUENCE [LARGE SCALE GENOMIC DNA]</scope>
    <source>
        <strain evidence="3">ATCC 29543 / DSM 1740 / CCUG 13145 / JCM 31913 / LMG 7466 / NCTC 11488 / FDC 602W</strain>
    </source>
</reference>
<keyword evidence="3" id="KW-1185">Reference proteome</keyword>
<name>Q7MR68_WOLSU</name>
<dbReference type="RefSeq" id="WP_011139436.1">
    <property type="nucleotide sequence ID" value="NC_005090.1"/>
</dbReference>
<feature type="region of interest" description="Disordered" evidence="1">
    <location>
        <begin position="44"/>
        <end position="103"/>
    </location>
</feature>
<evidence type="ECO:0000313" key="2">
    <source>
        <dbReference type="EMBL" id="CAE10652.1"/>
    </source>
</evidence>
<dbReference type="KEGG" id="wsu:WS1620"/>
<protein>
    <submittedName>
        <fullName evidence="2">Uncharacterized protein</fullName>
    </submittedName>
</protein>